<keyword evidence="5" id="KW-1185">Reference proteome</keyword>
<dbReference type="AlphaFoldDB" id="A0A840A842"/>
<evidence type="ECO:0000313" key="5">
    <source>
        <dbReference type="Proteomes" id="UP000553193"/>
    </source>
</evidence>
<dbReference type="PROSITE" id="PS00166">
    <property type="entry name" value="ENOYL_COA_HYDRATASE"/>
    <property type="match status" value="1"/>
</dbReference>
<dbReference type="InterPro" id="IPR001753">
    <property type="entry name" value="Enoyl-CoA_hydra/iso"/>
</dbReference>
<evidence type="ECO:0000256" key="3">
    <source>
        <dbReference type="RuleBase" id="RU003707"/>
    </source>
</evidence>
<dbReference type="Pfam" id="PF00378">
    <property type="entry name" value="ECH_1"/>
    <property type="match status" value="1"/>
</dbReference>
<comment type="caution">
    <text evidence="4">The sequence shown here is derived from an EMBL/GenBank/DDBJ whole genome shotgun (WGS) entry which is preliminary data.</text>
</comment>
<dbReference type="CDD" id="cd06558">
    <property type="entry name" value="crotonase-like"/>
    <property type="match status" value="1"/>
</dbReference>
<dbReference type="SUPFAM" id="SSF52096">
    <property type="entry name" value="ClpP/crotonase"/>
    <property type="match status" value="1"/>
</dbReference>
<dbReference type="RefSeq" id="WP_184381631.1">
    <property type="nucleotide sequence ID" value="NZ_JACIDJ010000001.1"/>
</dbReference>
<evidence type="ECO:0000313" key="4">
    <source>
        <dbReference type="EMBL" id="MBB3896663.1"/>
    </source>
</evidence>
<organism evidence="4 5">
    <name type="scientific">Roseococcus suduntuyensis</name>
    <dbReference type="NCBI Taxonomy" id="455361"/>
    <lineage>
        <taxon>Bacteria</taxon>
        <taxon>Pseudomonadati</taxon>
        <taxon>Pseudomonadota</taxon>
        <taxon>Alphaproteobacteria</taxon>
        <taxon>Acetobacterales</taxon>
        <taxon>Roseomonadaceae</taxon>
        <taxon>Roseococcus</taxon>
    </lineage>
</organism>
<dbReference type="PANTHER" id="PTHR11941">
    <property type="entry name" value="ENOYL-COA HYDRATASE-RELATED"/>
    <property type="match status" value="1"/>
</dbReference>
<dbReference type="EMBL" id="JACIDJ010000001">
    <property type="protein sequence ID" value="MBB3896663.1"/>
    <property type="molecule type" value="Genomic_DNA"/>
</dbReference>
<dbReference type="Proteomes" id="UP000553193">
    <property type="component" value="Unassembled WGS sequence"/>
</dbReference>
<dbReference type="GO" id="GO:0016829">
    <property type="term" value="F:lyase activity"/>
    <property type="evidence" value="ECO:0007669"/>
    <property type="project" value="UniProtKB-KW"/>
</dbReference>
<evidence type="ECO:0000256" key="1">
    <source>
        <dbReference type="ARBA" id="ARBA00005254"/>
    </source>
</evidence>
<dbReference type="Gene3D" id="1.10.12.10">
    <property type="entry name" value="Lyase 2-enoyl-coa Hydratase, Chain A, domain 2"/>
    <property type="match status" value="1"/>
</dbReference>
<name>A0A840A842_9PROT</name>
<sequence>MNEARIRLDVEDGIARLTFDHPRRLNAITAAMWRELAEALARVEADPAARVLLLEGAGERAFCTGNDISEFETLRADPEAAARYNELQHVVAARLRDLTKPAIAAIHGHCLGAGMEIALMCDLRLCSAEATMGVPAVKLGLPYRAEDIVKLLDVIGEAAAREMVLLGRRHGAEDIRRLGLAHRILPDRAALREEARSMAEELATNAPLSLAAAKIAFRELARRDGPPDLARAQAWADRCYASEDYAEGRRAKLDKRPPRFTGS</sequence>
<dbReference type="InterPro" id="IPR018376">
    <property type="entry name" value="Enoyl-CoA_hyd/isom_CS"/>
</dbReference>
<dbReference type="InterPro" id="IPR014748">
    <property type="entry name" value="Enoyl-CoA_hydra_C"/>
</dbReference>
<dbReference type="GO" id="GO:0006635">
    <property type="term" value="P:fatty acid beta-oxidation"/>
    <property type="evidence" value="ECO:0007669"/>
    <property type="project" value="TreeGrafter"/>
</dbReference>
<dbReference type="Gene3D" id="3.90.226.10">
    <property type="entry name" value="2-enoyl-CoA Hydratase, Chain A, domain 1"/>
    <property type="match status" value="1"/>
</dbReference>
<dbReference type="PANTHER" id="PTHR11941:SF54">
    <property type="entry name" value="ENOYL-COA HYDRATASE, MITOCHONDRIAL"/>
    <property type="match status" value="1"/>
</dbReference>
<comment type="similarity">
    <text evidence="1 3">Belongs to the enoyl-CoA hydratase/isomerase family.</text>
</comment>
<evidence type="ECO:0000256" key="2">
    <source>
        <dbReference type="ARBA" id="ARBA00023239"/>
    </source>
</evidence>
<accession>A0A840A842</accession>
<dbReference type="InterPro" id="IPR029045">
    <property type="entry name" value="ClpP/crotonase-like_dom_sf"/>
</dbReference>
<keyword evidence="2" id="KW-0456">Lyase</keyword>
<reference evidence="4 5" key="1">
    <citation type="submission" date="2020-08" db="EMBL/GenBank/DDBJ databases">
        <title>Genomic Encyclopedia of Type Strains, Phase IV (KMG-IV): sequencing the most valuable type-strain genomes for metagenomic binning, comparative biology and taxonomic classification.</title>
        <authorList>
            <person name="Goeker M."/>
        </authorList>
    </citation>
    <scope>NUCLEOTIDE SEQUENCE [LARGE SCALE GENOMIC DNA]</scope>
    <source>
        <strain evidence="4 5">DSM 19979</strain>
    </source>
</reference>
<gene>
    <name evidence="4" type="ORF">GGQ83_000089</name>
</gene>
<protein>
    <submittedName>
        <fullName evidence="4">Enoyl-CoA hydratase/carnithine racemase</fullName>
    </submittedName>
</protein>
<proteinExistence type="inferred from homology"/>